<gene>
    <name evidence="1" type="ORF">KBB96_10175</name>
</gene>
<dbReference type="KEGG" id="lamb:KBB96_10175"/>
<protein>
    <submittedName>
        <fullName evidence="1">Uncharacterized protein</fullName>
    </submittedName>
</protein>
<dbReference type="Proteomes" id="UP000676169">
    <property type="component" value="Chromosome"/>
</dbReference>
<proteinExistence type="predicted"/>
<keyword evidence="2" id="KW-1185">Reference proteome</keyword>
<reference evidence="1" key="1">
    <citation type="submission" date="2021-04" db="EMBL/GenBank/DDBJ databases">
        <title>Luteolibacter sp. 32A isolated from the skin of an Anderson's salamander (Ambystoma andersonii).</title>
        <authorList>
            <person name="Spergser J."/>
            <person name="Busse H.-J."/>
        </authorList>
    </citation>
    <scope>NUCLEOTIDE SEQUENCE</scope>
    <source>
        <strain evidence="1">32A</strain>
    </source>
</reference>
<dbReference type="EMBL" id="CP073100">
    <property type="protein sequence ID" value="QUE53244.1"/>
    <property type="molecule type" value="Genomic_DNA"/>
</dbReference>
<sequence>MSAESFATIEHIRDGTTFTLIVPGEFFASVPKIDAEQDLFEADGFLAGESFFEPLGGATARITFAVEKDFDDYDDALLAFQSAGNDLMADTGILRITIKEDLTQWTGAVLASVTPGLSSEYGIAVVSTEFEFLMPPPPDAEIPV</sequence>
<organism evidence="1 2">
    <name type="scientific">Luteolibacter ambystomatis</name>
    <dbReference type="NCBI Taxonomy" id="2824561"/>
    <lineage>
        <taxon>Bacteria</taxon>
        <taxon>Pseudomonadati</taxon>
        <taxon>Verrucomicrobiota</taxon>
        <taxon>Verrucomicrobiia</taxon>
        <taxon>Verrucomicrobiales</taxon>
        <taxon>Verrucomicrobiaceae</taxon>
        <taxon>Luteolibacter</taxon>
    </lineage>
</organism>
<evidence type="ECO:0000313" key="1">
    <source>
        <dbReference type="EMBL" id="QUE53244.1"/>
    </source>
</evidence>
<name>A0A975PGZ6_9BACT</name>
<dbReference type="AlphaFoldDB" id="A0A975PGZ6"/>
<accession>A0A975PGZ6</accession>
<dbReference type="RefSeq" id="WP_211634586.1">
    <property type="nucleotide sequence ID" value="NZ_CP073100.1"/>
</dbReference>
<evidence type="ECO:0000313" key="2">
    <source>
        <dbReference type="Proteomes" id="UP000676169"/>
    </source>
</evidence>